<keyword evidence="2" id="KW-1185">Reference proteome</keyword>
<evidence type="ECO:0000313" key="1">
    <source>
        <dbReference type="EMBL" id="KAB1148031.1"/>
    </source>
</evidence>
<proteinExistence type="predicted"/>
<evidence type="ECO:0000313" key="2">
    <source>
        <dbReference type="Proteomes" id="UP000442707"/>
    </source>
</evidence>
<comment type="caution">
    <text evidence="1">The sequence shown here is derived from an EMBL/GenBank/DDBJ whole genome shotgun (WGS) entry which is preliminary data.</text>
</comment>
<reference evidence="1 2" key="1">
    <citation type="submission" date="2019-09" db="EMBL/GenBank/DDBJ databases">
        <title>Screening of Novel Bioactive Compounds from Soil-Associated.</title>
        <authorList>
            <person name="Zhao S."/>
        </authorList>
    </citation>
    <scope>NUCLEOTIDE SEQUENCE [LARGE SCALE GENOMIC DNA]</scope>
    <source>
        <strain evidence="1 2">HIT-DPA4</strain>
    </source>
</reference>
<dbReference type="Proteomes" id="UP000442707">
    <property type="component" value="Unassembled WGS sequence"/>
</dbReference>
<dbReference type="AlphaFoldDB" id="A0A6H9V630"/>
<dbReference type="RefSeq" id="WP_150946322.1">
    <property type="nucleotide sequence ID" value="NZ_VZRB01000005.1"/>
</dbReference>
<protein>
    <submittedName>
        <fullName evidence="1">LOB domain containing-protein</fullName>
    </submittedName>
</protein>
<accession>A0A6H9V630</accession>
<organism evidence="1 2">
    <name type="scientific">Streptomyces luteolifulvus</name>
    <dbReference type="NCBI Taxonomy" id="2615112"/>
    <lineage>
        <taxon>Bacteria</taxon>
        <taxon>Bacillati</taxon>
        <taxon>Actinomycetota</taxon>
        <taxon>Actinomycetes</taxon>
        <taxon>Kitasatosporales</taxon>
        <taxon>Streptomycetaceae</taxon>
        <taxon>Streptomyces</taxon>
    </lineage>
</organism>
<sequence>MDVVDSDELLRRIQRARACAQQEERAWRARSVDLRAGDPEGAREAAVRSLAYEAVIRVLDEVLTPGRRAGE</sequence>
<name>A0A6H9V630_9ACTN</name>
<dbReference type="EMBL" id="VZRB01000005">
    <property type="protein sequence ID" value="KAB1148031.1"/>
    <property type="molecule type" value="Genomic_DNA"/>
</dbReference>
<gene>
    <name evidence="1" type="ORF">F7R91_08910</name>
</gene>